<name>A0ACA9SZL4_9GLOM</name>
<proteinExistence type="predicted"/>
<gene>
    <name evidence="1" type="ORF">RPERSI_LOCUS36582</name>
</gene>
<comment type="caution">
    <text evidence="1">The sequence shown here is derived from an EMBL/GenBank/DDBJ whole genome shotgun (WGS) entry which is preliminary data.</text>
</comment>
<organism evidence="1 2">
    <name type="scientific">Racocetra persica</name>
    <dbReference type="NCBI Taxonomy" id="160502"/>
    <lineage>
        <taxon>Eukaryota</taxon>
        <taxon>Fungi</taxon>
        <taxon>Fungi incertae sedis</taxon>
        <taxon>Mucoromycota</taxon>
        <taxon>Glomeromycotina</taxon>
        <taxon>Glomeromycetes</taxon>
        <taxon>Diversisporales</taxon>
        <taxon>Gigasporaceae</taxon>
        <taxon>Racocetra</taxon>
    </lineage>
</organism>
<sequence>WNNLPASGNFTAAERKLTQWVQGYSATLLNNESILFIGGQPGGDPSTLSYPLLDKLSMYNINNDTWITV</sequence>
<evidence type="ECO:0000313" key="1">
    <source>
        <dbReference type="EMBL" id="CAG8851477.1"/>
    </source>
</evidence>
<feature type="non-terminal residue" evidence="1">
    <location>
        <position position="69"/>
    </location>
</feature>
<reference evidence="1" key="1">
    <citation type="submission" date="2021-06" db="EMBL/GenBank/DDBJ databases">
        <authorList>
            <person name="Kallberg Y."/>
            <person name="Tangrot J."/>
            <person name="Rosling A."/>
        </authorList>
    </citation>
    <scope>NUCLEOTIDE SEQUENCE</scope>
    <source>
        <strain evidence="1">MA461A</strain>
    </source>
</reference>
<dbReference type="Proteomes" id="UP000789920">
    <property type="component" value="Unassembled WGS sequence"/>
</dbReference>
<dbReference type="EMBL" id="CAJVQC010176451">
    <property type="protein sequence ID" value="CAG8851477.1"/>
    <property type="molecule type" value="Genomic_DNA"/>
</dbReference>
<protein>
    <submittedName>
        <fullName evidence="1">27491_t:CDS:1</fullName>
    </submittedName>
</protein>
<keyword evidence="2" id="KW-1185">Reference proteome</keyword>
<evidence type="ECO:0000313" key="2">
    <source>
        <dbReference type="Proteomes" id="UP000789920"/>
    </source>
</evidence>
<feature type="non-terminal residue" evidence="1">
    <location>
        <position position="1"/>
    </location>
</feature>
<accession>A0ACA9SZL4</accession>